<dbReference type="CDD" id="cd00028">
    <property type="entry name" value="B_lectin"/>
    <property type="match status" value="1"/>
</dbReference>
<keyword evidence="2 18" id="KW-0723">Serine/threonine-protein kinase</keyword>
<proteinExistence type="inferred from homology"/>
<keyword evidence="4 18" id="KW-0808">Transferase</keyword>
<comment type="caution">
    <text evidence="23">The sequence shown here is derived from an EMBL/GenBank/DDBJ whole genome shotgun (WGS) entry which is preliminary data.</text>
</comment>
<dbReference type="PROSITE" id="PS50011">
    <property type="entry name" value="PROTEIN_KINASE_DOM"/>
    <property type="match status" value="1"/>
</dbReference>
<dbReference type="SUPFAM" id="SSF56112">
    <property type="entry name" value="Protein kinase-like (PK-like)"/>
    <property type="match status" value="1"/>
</dbReference>
<dbReference type="PANTHER" id="PTHR47976">
    <property type="entry name" value="G-TYPE LECTIN S-RECEPTOR-LIKE SERINE/THREONINE-PROTEIN KINASE SD2-5"/>
    <property type="match status" value="1"/>
</dbReference>
<evidence type="ECO:0000313" key="24">
    <source>
        <dbReference type="Proteomes" id="UP001187192"/>
    </source>
</evidence>
<evidence type="ECO:0000256" key="20">
    <source>
        <dbReference type="SAM" id="SignalP"/>
    </source>
</evidence>
<dbReference type="FunFam" id="1.10.510.10:FF:000237">
    <property type="entry name" value="G-type lectin S-receptor-like serine/threonine-protein kinase"/>
    <property type="match status" value="1"/>
</dbReference>
<keyword evidence="24" id="KW-1185">Reference proteome</keyword>
<evidence type="ECO:0000256" key="18">
    <source>
        <dbReference type="PIRNR" id="PIRNR000641"/>
    </source>
</evidence>
<feature type="chain" id="PRO_5041664063" description="Receptor-like serine/threonine-protein kinase" evidence="20">
    <location>
        <begin position="32"/>
        <end position="796"/>
    </location>
</feature>
<gene>
    <name evidence="23" type="ORF">TIFTF001_001352</name>
</gene>
<dbReference type="FunFam" id="2.90.10.30:FF:000001">
    <property type="entry name" value="Serine/threonine-protein kinase"/>
    <property type="match status" value="1"/>
</dbReference>
<dbReference type="SMART" id="SM00220">
    <property type="entry name" value="S_TKc"/>
    <property type="match status" value="1"/>
</dbReference>
<dbReference type="EC" id="2.7.11.1" evidence="18"/>
<dbReference type="CDD" id="cd14066">
    <property type="entry name" value="STKc_IRAK"/>
    <property type="match status" value="1"/>
</dbReference>
<evidence type="ECO:0000256" key="5">
    <source>
        <dbReference type="ARBA" id="ARBA00022692"/>
    </source>
</evidence>
<evidence type="ECO:0000256" key="14">
    <source>
        <dbReference type="ARBA" id="ARBA00023170"/>
    </source>
</evidence>
<name>A0AA87YYI1_FICCA</name>
<dbReference type="PIRSF" id="PIRSF000641">
    <property type="entry name" value="SRK"/>
    <property type="match status" value="1"/>
</dbReference>
<comment type="catalytic activity">
    <reaction evidence="16 18">
        <text>L-threonyl-[protein] + ATP = O-phospho-L-threonyl-[protein] + ADP + H(+)</text>
        <dbReference type="Rhea" id="RHEA:46608"/>
        <dbReference type="Rhea" id="RHEA-COMP:11060"/>
        <dbReference type="Rhea" id="RHEA-COMP:11605"/>
        <dbReference type="ChEBI" id="CHEBI:15378"/>
        <dbReference type="ChEBI" id="CHEBI:30013"/>
        <dbReference type="ChEBI" id="CHEBI:30616"/>
        <dbReference type="ChEBI" id="CHEBI:61977"/>
        <dbReference type="ChEBI" id="CHEBI:456216"/>
        <dbReference type="EC" id="2.7.11.1"/>
    </reaction>
</comment>
<dbReference type="InterPro" id="IPR008271">
    <property type="entry name" value="Ser/Thr_kinase_AS"/>
</dbReference>
<feature type="domain" description="Bulb-type lectin" evidence="22">
    <location>
        <begin position="28"/>
        <end position="156"/>
    </location>
</feature>
<evidence type="ECO:0000256" key="9">
    <source>
        <dbReference type="ARBA" id="ARBA00022777"/>
    </source>
</evidence>
<dbReference type="Gene3D" id="2.90.10.10">
    <property type="entry name" value="Bulb-type lectin domain"/>
    <property type="match status" value="2"/>
</dbReference>
<dbReference type="GO" id="GO:0016020">
    <property type="term" value="C:membrane"/>
    <property type="evidence" value="ECO:0007669"/>
    <property type="project" value="UniProtKB-SubCell"/>
</dbReference>
<feature type="signal peptide" evidence="20">
    <location>
        <begin position="1"/>
        <end position="31"/>
    </location>
</feature>
<dbReference type="GO" id="GO:0004674">
    <property type="term" value="F:protein serine/threonine kinase activity"/>
    <property type="evidence" value="ECO:0007669"/>
    <property type="project" value="UniProtKB-KW"/>
</dbReference>
<evidence type="ECO:0000256" key="11">
    <source>
        <dbReference type="ARBA" id="ARBA00022989"/>
    </source>
</evidence>
<dbReference type="PROSITE" id="PS00108">
    <property type="entry name" value="PROTEIN_KINASE_ST"/>
    <property type="match status" value="1"/>
</dbReference>
<dbReference type="FunFam" id="2.90.10.10:FF:000013">
    <property type="entry name" value="G-type lectin S-receptor-like serine/threonine-protein kinase LECRK1"/>
    <property type="match status" value="1"/>
</dbReference>
<dbReference type="GO" id="GO:0005524">
    <property type="term" value="F:ATP binding"/>
    <property type="evidence" value="ECO:0007669"/>
    <property type="project" value="UniProtKB-KW"/>
</dbReference>
<evidence type="ECO:0000256" key="16">
    <source>
        <dbReference type="ARBA" id="ARBA00047899"/>
    </source>
</evidence>
<evidence type="ECO:0000256" key="7">
    <source>
        <dbReference type="ARBA" id="ARBA00022734"/>
    </source>
</evidence>
<keyword evidence="15" id="KW-0325">Glycoprotein</keyword>
<dbReference type="InterPro" id="IPR011009">
    <property type="entry name" value="Kinase-like_dom_sf"/>
</dbReference>
<dbReference type="Gene3D" id="1.10.510.10">
    <property type="entry name" value="Transferase(Phosphotransferase) domain 1"/>
    <property type="match status" value="1"/>
</dbReference>
<keyword evidence="9 18" id="KW-0418">Kinase</keyword>
<keyword evidence="6 20" id="KW-0732">Signal</keyword>
<keyword evidence="10 18" id="KW-0067">ATP-binding</keyword>
<feature type="transmembrane region" description="Helical" evidence="19">
    <location>
        <begin position="456"/>
        <end position="480"/>
    </location>
</feature>
<dbReference type="InterPro" id="IPR036426">
    <property type="entry name" value="Bulb-type_lectin_dom_sf"/>
</dbReference>
<dbReference type="CDD" id="cd01098">
    <property type="entry name" value="PAN_AP_plant"/>
    <property type="match status" value="1"/>
</dbReference>
<dbReference type="EMBL" id="BTGU01000001">
    <property type="protein sequence ID" value="GMN26564.1"/>
    <property type="molecule type" value="Genomic_DNA"/>
</dbReference>
<evidence type="ECO:0000256" key="13">
    <source>
        <dbReference type="ARBA" id="ARBA00023157"/>
    </source>
</evidence>
<evidence type="ECO:0000256" key="17">
    <source>
        <dbReference type="ARBA" id="ARBA00048679"/>
    </source>
</evidence>
<evidence type="ECO:0000259" key="22">
    <source>
        <dbReference type="PROSITE" id="PS50927"/>
    </source>
</evidence>
<keyword evidence="14" id="KW-0675">Receptor</keyword>
<evidence type="ECO:0000256" key="2">
    <source>
        <dbReference type="ARBA" id="ARBA00022527"/>
    </source>
</evidence>
<dbReference type="Proteomes" id="UP001187192">
    <property type="component" value="Unassembled WGS sequence"/>
</dbReference>
<comment type="subcellular location">
    <subcellularLocation>
        <location evidence="1">Membrane</location>
        <topology evidence="1">Single-pass type I membrane protein</topology>
    </subcellularLocation>
</comment>
<organism evidence="23 24">
    <name type="scientific">Ficus carica</name>
    <name type="common">Common fig</name>
    <dbReference type="NCBI Taxonomy" id="3494"/>
    <lineage>
        <taxon>Eukaryota</taxon>
        <taxon>Viridiplantae</taxon>
        <taxon>Streptophyta</taxon>
        <taxon>Embryophyta</taxon>
        <taxon>Tracheophyta</taxon>
        <taxon>Spermatophyta</taxon>
        <taxon>Magnoliopsida</taxon>
        <taxon>eudicotyledons</taxon>
        <taxon>Gunneridae</taxon>
        <taxon>Pentapetalae</taxon>
        <taxon>rosids</taxon>
        <taxon>fabids</taxon>
        <taxon>Rosales</taxon>
        <taxon>Moraceae</taxon>
        <taxon>Ficeae</taxon>
        <taxon>Ficus</taxon>
    </lineage>
</organism>
<dbReference type="Pfam" id="PF01453">
    <property type="entry name" value="B_lectin"/>
    <property type="match status" value="1"/>
</dbReference>
<dbReference type="PROSITE" id="PS50927">
    <property type="entry name" value="BULB_LECTIN"/>
    <property type="match status" value="1"/>
</dbReference>
<evidence type="ECO:0000256" key="3">
    <source>
        <dbReference type="ARBA" id="ARBA00022536"/>
    </source>
</evidence>
<evidence type="ECO:0000256" key="6">
    <source>
        <dbReference type="ARBA" id="ARBA00022729"/>
    </source>
</evidence>
<dbReference type="AlphaFoldDB" id="A0AA87YYI1"/>
<dbReference type="InterPro" id="IPR051343">
    <property type="entry name" value="G-type_lectin_kinases/EP1-like"/>
</dbReference>
<sequence>MHEMAIAIPYSSSFLSLLLFSLLLLFESTNAQTNTNISLGSSLTTQDKKPFWASPSGEFAFGFQNIEPDGFLLAIWFDKIPDKTIVWSANRNNLAGKGSKVELTTDGRFILNDSGGNTVWYAKIPAGSRVSYASMLDTGNFVVANSDSAHSWESFDKPTDTILPKQTLGPGSILFSRRNAANYSRGRFLLTLQDDKNLILYTTFLYAEDPNSRYWVAETKCNQVIFNQSGSVYLTASNGSILKMLFTSDLSTRDFYQRATLDYDGVFRYYVYPKFRNAQWPEAWSALPKVIPSNICLDLMEDNGSGACGLNSYCTYDSIGNKPTCHCPNGYSFFDANDVQRGCKRDFSPQNCSQAMSEIDQFDFLEMENSDWIAADYETLNPATEDSCRQACLADCLCAAIVHQFPNCYKKRYPLSNGRSHQSISWKSLIKTRKENATFQLGDGDCKKKHRIPWNLILTGLVLLCCSVLLNFFLALSAIFRPTNRKSKTRVVDQHQGLQLFSYEELNMATNGFKEKLGRGAAGTVFKGVLTLDGIEKYVAVKRLENMVTENDAEFQAEVNSIGRTNHRNVVQLLGFCNEAQHRLLVYEFMMNGSLENFLFGDSRLNWSQRMQIALGTARGLLYLHEECSNSIIHCDIKPQNILLDDSFTARISDFGLAKILKINRTQTTTAIRGTKGYVAPEWFRHMPVTAKVDVYSYGILLLELVCGRKSFEAEAEDQNRMVLTDWAYDCYSETKLHLLVENDEEAMNDMKRVEKYVMTAIWCIQEDPSLRPAMKEVIQILEGTLSISAPPDPSS</sequence>
<evidence type="ECO:0000256" key="12">
    <source>
        <dbReference type="ARBA" id="ARBA00023136"/>
    </source>
</evidence>
<evidence type="ECO:0000256" key="8">
    <source>
        <dbReference type="ARBA" id="ARBA00022741"/>
    </source>
</evidence>
<keyword evidence="11 19" id="KW-1133">Transmembrane helix</keyword>
<feature type="domain" description="Protein kinase" evidence="21">
    <location>
        <begin position="511"/>
        <end position="786"/>
    </location>
</feature>
<protein>
    <recommendedName>
        <fullName evidence="18">Receptor-like serine/threonine-protein kinase</fullName>
        <ecNumber evidence="18">2.7.11.1</ecNumber>
    </recommendedName>
</protein>
<dbReference type="Gene3D" id="3.30.200.20">
    <property type="entry name" value="Phosphorylase Kinase, domain 1"/>
    <property type="match status" value="1"/>
</dbReference>
<dbReference type="InterPro" id="IPR001480">
    <property type="entry name" value="Bulb-type_lectin_dom"/>
</dbReference>
<keyword evidence="5 19" id="KW-0812">Transmembrane</keyword>
<evidence type="ECO:0000256" key="4">
    <source>
        <dbReference type="ARBA" id="ARBA00022679"/>
    </source>
</evidence>
<dbReference type="GO" id="GO:0030246">
    <property type="term" value="F:carbohydrate binding"/>
    <property type="evidence" value="ECO:0007669"/>
    <property type="project" value="UniProtKB-KW"/>
</dbReference>
<reference evidence="23" key="1">
    <citation type="submission" date="2023-07" db="EMBL/GenBank/DDBJ databases">
        <title>draft genome sequence of fig (Ficus carica).</title>
        <authorList>
            <person name="Takahashi T."/>
            <person name="Nishimura K."/>
        </authorList>
    </citation>
    <scope>NUCLEOTIDE SEQUENCE</scope>
</reference>
<evidence type="ECO:0000256" key="15">
    <source>
        <dbReference type="ARBA" id="ARBA00023180"/>
    </source>
</evidence>
<evidence type="ECO:0000256" key="1">
    <source>
        <dbReference type="ARBA" id="ARBA00004479"/>
    </source>
</evidence>
<dbReference type="SMART" id="SM00108">
    <property type="entry name" value="B_lectin"/>
    <property type="match status" value="1"/>
</dbReference>
<dbReference type="InterPro" id="IPR000719">
    <property type="entry name" value="Prot_kinase_dom"/>
</dbReference>
<evidence type="ECO:0000313" key="23">
    <source>
        <dbReference type="EMBL" id="GMN26564.1"/>
    </source>
</evidence>
<dbReference type="InterPro" id="IPR024171">
    <property type="entry name" value="SRK-like_kinase"/>
</dbReference>
<evidence type="ECO:0000256" key="19">
    <source>
        <dbReference type="SAM" id="Phobius"/>
    </source>
</evidence>
<dbReference type="PANTHER" id="PTHR47976:SF108">
    <property type="entry name" value="G-TYPE LECTIN S-RECEPTOR-LIKE SERINE_THREONINE-PROTEIN KINASE LECRK1"/>
    <property type="match status" value="1"/>
</dbReference>
<evidence type="ECO:0000256" key="10">
    <source>
        <dbReference type="ARBA" id="ARBA00022840"/>
    </source>
</evidence>
<dbReference type="Pfam" id="PF00069">
    <property type="entry name" value="Pkinase"/>
    <property type="match status" value="1"/>
</dbReference>
<keyword evidence="3" id="KW-0245">EGF-like domain</keyword>
<keyword evidence="12 19" id="KW-0472">Membrane</keyword>
<keyword evidence="8 18" id="KW-0547">Nucleotide-binding</keyword>
<dbReference type="FunFam" id="3.30.200.20:FF:000059">
    <property type="entry name" value="S-receptor-like serine/threonine-protein kinase"/>
    <property type="match status" value="1"/>
</dbReference>
<comment type="catalytic activity">
    <reaction evidence="17 18">
        <text>L-seryl-[protein] + ATP = O-phospho-L-seryl-[protein] + ADP + H(+)</text>
        <dbReference type="Rhea" id="RHEA:17989"/>
        <dbReference type="Rhea" id="RHEA-COMP:9863"/>
        <dbReference type="Rhea" id="RHEA-COMP:11604"/>
        <dbReference type="ChEBI" id="CHEBI:15378"/>
        <dbReference type="ChEBI" id="CHEBI:29999"/>
        <dbReference type="ChEBI" id="CHEBI:30616"/>
        <dbReference type="ChEBI" id="CHEBI:83421"/>
        <dbReference type="ChEBI" id="CHEBI:456216"/>
        <dbReference type="EC" id="2.7.11.1"/>
    </reaction>
</comment>
<comment type="similarity">
    <text evidence="18">Belongs to the protein kinase superfamily. Ser/Thr protein kinase family.</text>
</comment>
<dbReference type="SUPFAM" id="SSF51110">
    <property type="entry name" value="alpha-D-mannose-specific plant lectins"/>
    <property type="match status" value="1"/>
</dbReference>
<evidence type="ECO:0000259" key="21">
    <source>
        <dbReference type="PROSITE" id="PS50011"/>
    </source>
</evidence>
<keyword evidence="13" id="KW-1015">Disulfide bond</keyword>
<keyword evidence="7" id="KW-0430">Lectin</keyword>
<accession>A0AA87YYI1</accession>